<reference evidence="11" key="1">
    <citation type="submission" date="2015-09" db="EMBL/GenBank/DDBJ databases">
        <authorList>
            <consortium name="Pathogen Informatics"/>
        </authorList>
    </citation>
    <scope>NUCLEOTIDE SEQUENCE [LARGE SCALE GENOMIC DNA]</scope>
    <source>
        <strain evidence="11">Lake Konstanz</strain>
    </source>
</reference>
<accession>A0A0S4IVW1</accession>
<dbReference type="Proteomes" id="UP000051952">
    <property type="component" value="Unassembled WGS sequence"/>
</dbReference>
<evidence type="ECO:0000256" key="6">
    <source>
        <dbReference type="ARBA" id="ARBA00022840"/>
    </source>
</evidence>
<evidence type="ECO:0000313" key="11">
    <source>
        <dbReference type="Proteomes" id="UP000051952"/>
    </source>
</evidence>
<keyword evidence="6" id="KW-0067">ATP-binding</keyword>
<proteinExistence type="predicted"/>
<evidence type="ECO:0000256" key="7">
    <source>
        <dbReference type="ARBA" id="ARBA00047899"/>
    </source>
</evidence>
<keyword evidence="2" id="KW-0723">Serine/threonine-protein kinase</keyword>
<evidence type="ECO:0000259" key="9">
    <source>
        <dbReference type="PROSITE" id="PS50011"/>
    </source>
</evidence>
<comment type="catalytic activity">
    <reaction evidence="8">
        <text>L-seryl-[protein] + ATP = O-phospho-L-seryl-[protein] + ADP + H(+)</text>
        <dbReference type="Rhea" id="RHEA:17989"/>
        <dbReference type="Rhea" id="RHEA-COMP:9863"/>
        <dbReference type="Rhea" id="RHEA-COMP:11604"/>
        <dbReference type="ChEBI" id="CHEBI:15378"/>
        <dbReference type="ChEBI" id="CHEBI:29999"/>
        <dbReference type="ChEBI" id="CHEBI:30616"/>
        <dbReference type="ChEBI" id="CHEBI:83421"/>
        <dbReference type="ChEBI" id="CHEBI:456216"/>
        <dbReference type="EC" id="2.7.11.1"/>
    </reaction>
</comment>
<evidence type="ECO:0000256" key="5">
    <source>
        <dbReference type="ARBA" id="ARBA00022777"/>
    </source>
</evidence>
<dbReference type="SUPFAM" id="SSF56112">
    <property type="entry name" value="Protein kinase-like (PK-like)"/>
    <property type="match status" value="1"/>
</dbReference>
<dbReference type="InterPro" id="IPR051131">
    <property type="entry name" value="NEK_Ser/Thr_kinase_NIMA"/>
</dbReference>
<dbReference type="PANTHER" id="PTHR44899">
    <property type="entry name" value="CAMK FAMILY PROTEIN KINASE"/>
    <property type="match status" value="1"/>
</dbReference>
<comment type="catalytic activity">
    <reaction evidence="7">
        <text>L-threonyl-[protein] + ATP = O-phospho-L-threonyl-[protein] + ADP + H(+)</text>
        <dbReference type="Rhea" id="RHEA:46608"/>
        <dbReference type="Rhea" id="RHEA-COMP:11060"/>
        <dbReference type="Rhea" id="RHEA-COMP:11605"/>
        <dbReference type="ChEBI" id="CHEBI:15378"/>
        <dbReference type="ChEBI" id="CHEBI:30013"/>
        <dbReference type="ChEBI" id="CHEBI:30616"/>
        <dbReference type="ChEBI" id="CHEBI:61977"/>
        <dbReference type="ChEBI" id="CHEBI:456216"/>
        <dbReference type="EC" id="2.7.11.1"/>
    </reaction>
</comment>
<name>A0A0S4IVW1_BODSA</name>
<dbReference type="EMBL" id="CYKH01000543">
    <property type="protein sequence ID" value="CUG05693.1"/>
    <property type="molecule type" value="Genomic_DNA"/>
</dbReference>
<dbReference type="SMART" id="SM00220">
    <property type="entry name" value="S_TKc"/>
    <property type="match status" value="1"/>
</dbReference>
<keyword evidence="11" id="KW-1185">Reference proteome</keyword>
<keyword evidence="5 10" id="KW-0418">Kinase</keyword>
<dbReference type="Gene3D" id="1.10.510.10">
    <property type="entry name" value="Transferase(Phosphotransferase) domain 1"/>
    <property type="match status" value="1"/>
</dbReference>
<dbReference type="InterPro" id="IPR008271">
    <property type="entry name" value="Ser/Thr_kinase_AS"/>
</dbReference>
<dbReference type="PANTHER" id="PTHR44899:SF3">
    <property type="entry name" value="SERINE_THREONINE-PROTEIN KINASE NEK1"/>
    <property type="match status" value="1"/>
</dbReference>
<evidence type="ECO:0000256" key="4">
    <source>
        <dbReference type="ARBA" id="ARBA00022741"/>
    </source>
</evidence>
<sequence length="626" mass="69666">MLPVVLSHLETVTSCEPPKKRHFKKTKQRRWFTYGWHLFIFLMTPVCRFSFDGSASKRGLAWNAKKDTIVAIRVTRAHHIDLILCVFVSFVNCVVVSYFLESNRGAQAARRTHKSKMADESPVGSALVDGLRQQLHLDVLPGRLVNKSKPIIPDVTKYVINSRLREGAFGAVYLCDVVGSPGKQVVAKVMENADANEATMFLVKMEVNCAMRVKHFACVELLEAFTIEDGVVVLIMEFMSGGSLGRKLRYACNAEMFPLQEEVETSLCSLLLALYHIHALNLVHRDIKPRNILLNEHGMLKLSDFGCGKVIHDDVQTRNWAAVTDIGTREIFAPERCSGCGYGPPADVWSLGVVLYKLIELSPPFDLSCIGGGEEMYDSDSDDVGDGFREVVDPSDEPNPYAADLSAVILHHKIRRMTSNGNVSNDLKAIILSMLEKHPSHRPTVAQMLRMPLVQSMMMRFQTTVESFDQVDLSLRREMVRSIQESLLQAQSPEHPRLAPVQIGGEVVLMGASDWKRYVLSVEPASSSAEATTVFGTDGSTTFAPFHGVDFTLHPIPSANTLDAPNAVYRCNLKECCVTLASPTFFVLRTPKSNHTICTATAVDWVRLLNGYTGDVYYTHRENAEE</sequence>
<dbReference type="OrthoDB" id="4062651at2759"/>
<evidence type="ECO:0000313" key="10">
    <source>
        <dbReference type="EMBL" id="CUG05693.1"/>
    </source>
</evidence>
<keyword evidence="3" id="KW-0808">Transferase</keyword>
<dbReference type="PROSITE" id="PS00108">
    <property type="entry name" value="PROTEIN_KINASE_ST"/>
    <property type="match status" value="1"/>
</dbReference>
<dbReference type="VEuPathDB" id="TriTrypDB:BSAL_71115"/>
<gene>
    <name evidence="10" type="ORF">BSAL_71115</name>
</gene>
<dbReference type="PROSITE" id="PS50011">
    <property type="entry name" value="PROTEIN_KINASE_DOM"/>
    <property type="match status" value="1"/>
</dbReference>
<dbReference type="AlphaFoldDB" id="A0A0S4IVW1"/>
<dbReference type="GO" id="GO:0004674">
    <property type="term" value="F:protein serine/threonine kinase activity"/>
    <property type="evidence" value="ECO:0007669"/>
    <property type="project" value="UniProtKB-KW"/>
</dbReference>
<keyword evidence="4" id="KW-0547">Nucleotide-binding</keyword>
<dbReference type="EC" id="2.7.11.1" evidence="1"/>
<protein>
    <recommendedName>
        <fullName evidence="1">non-specific serine/threonine protein kinase</fullName>
        <ecNumber evidence="1">2.7.11.1</ecNumber>
    </recommendedName>
</protein>
<dbReference type="InterPro" id="IPR000719">
    <property type="entry name" value="Prot_kinase_dom"/>
</dbReference>
<evidence type="ECO:0000256" key="1">
    <source>
        <dbReference type="ARBA" id="ARBA00012513"/>
    </source>
</evidence>
<feature type="domain" description="Protein kinase" evidence="9">
    <location>
        <begin position="158"/>
        <end position="454"/>
    </location>
</feature>
<evidence type="ECO:0000256" key="3">
    <source>
        <dbReference type="ARBA" id="ARBA00022679"/>
    </source>
</evidence>
<dbReference type="InterPro" id="IPR011009">
    <property type="entry name" value="Kinase-like_dom_sf"/>
</dbReference>
<organism evidence="10 11">
    <name type="scientific">Bodo saltans</name>
    <name type="common">Flagellated protozoan</name>
    <dbReference type="NCBI Taxonomy" id="75058"/>
    <lineage>
        <taxon>Eukaryota</taxon>
        <taxon>Discoba</taxon>
        <taxon>Euglenozoa</taxon>
        <taxon>Kinetoplastea</taxon>
        <taxon>Metakinetoplastina</taxon>
        <taxon>Eubodonida</taxon>
        <taxon>Bodonidae</taxon>
        <taxon>Bodo</taxon>
    </lineage>
</organism>
<dbReference type="Gene3D" id="3.30.200.20">
    <property type="entry name" value="Phosphorylase Kinase, domain 1"/>
    <property type="match status" value="1"/>
</dbReference>
<evidence type="ECO:0000256" key="8">
    <source>
        <dbReference type="ARBA" id="ARBA00048679"/>
    </source>
</evidence>
<evidence type="ECO:0000256" key="2">
    <source>
        <dbReference type="ARBA" id="ARBA00022527"/>
    </source>
</evidence>
<dbReference type="GO" id="GO:0005524">
    <property type="term" value="F:ATP binding"/>
    <property type="evidence" value="ECO:0007669"/>
    <property type="project" value="UniProtKB-KW"/>
</dbReference>
<dbReference type="Pfam" id="PF00069">
    <property type="entry name" value="Pkinase"/>
    <property type="match status" value="1"/>
</dbReference>